<dbReference type="AlphaFoldDB" id="A0A0F8A191"/>
<protein>
    <recommendedName>
        <fullName evidence="1">2EXR domain-containing protein</fullName>
    </recommendedName>
</protein>
<feature type="domain" description="2EXR" evidence="1">
    <location>
        <begin position="47"/>
        <end position="143"/>
    </location>
</feature>
<sequence length="271" mass="30295">MADISHAPCMMIERLPRSNTSLPGKTLLRRKTPATERTLSRDESLKFHLFSLLPPELRLRIWNLNLPTCRLVPLCCGTSSPSHIEQANTPLNAVVGCVSPAPIPVNLYVCAESRAEALKSYSHAFGFARTPGQIMFNPDSDIIYFGPHPGFMAADSQFHTCMSMCDQAELARVRRVAISDSLFWVDDIYRSMTAASLTVDVVRQLAKRMPSLERIIIVFRQEDENNDPNIVTERISRQVQTAIAAVRHQLVSWIPPSWLILPQSHLSGFGG</sequence>
<evidence type="ECO:0000313" key="3">
    <source>
        <dbReference type="Proteomes" id="UP000054481"/>
    </source>
</evidence>
<accession>A0A0F8A191</accession>
<dbReference type="PANTHER" id="PTHR35910">
    <property type="entry name" value="2EXR DOMAIN-CONTAINING PROTEIN"/>
    <property type="match status" value="1"/>
</dbReference>
<evidence type="ECO:0000259" key="1">
    <source>
        <dbReference type="Pfam" id="PF20150"/>
    </source>
</evidence>
<dbReference type="EMBL" id="KQ030513">
    <property type="protein sequence ID" value="KJZ76007.1"/>
    <property type="molecule type" value="Genomic_DNA"/>
</dbReference>
<keyword evidence="3" id="KW-1185">Reference proteome</keyword>
<organism evidence="2 3">
    <name type="scientific">Hirsutella minnesotensis 3608</name>
    <dbReference type="NCBI Taxonomy" id="1043627"/>
    <lineage>
        <taxon>Eukaryota</taxon>
        <taxon>Fungi</taxon>
        <taxon>Dikarya</taxon>
        <taxon>Ascomycota</taxon>
        <taxon>Pezizomycotina</taxon>
        <taxon>Sordariomycetes</taxon>
        <taxon>Hypocreomycetidae</taxon>
        <taxon>Hypocreales</taxon>
        <taxon>Ophiocordycipitaceae</taxon>
        <taxon>Hirsutella</taxon>
    </lineage>
</organism>
<dbReference type="Proteomes" id="UP000054481">
    <property type="component" value="Unassembled WGS sequence"/>
</dbReference>
<reference evidence="2 3" key="1">
    <citation type="journal article" date="2014" name="Genome Biol. Evol.">
        <title>Comparative genomics and transcriptomics analyses reveal divergent lifestyle features of nematode endoparasitic fungus Hirsutella minnesotensis.</title>
        <authorList>
            <person name="Lai Y."/>
            <person name="Liu K."/>
            <person name="Zhang X."/>
            <person name="Zhang X."/>
            <person name="Li K."/>
            <person name="Wang N."/>
            <person name="Shu C."/>
            <person name="Wu Y."/>
            <person name="Wang C."/>
            <person name="Bushley K.E."/>
            <person name="Xiang M."/>
            <person name="Liu X."/>
        </authorList>
    </citation>
    <scope>NUCLEOTIDE SEQUENCE [LARGE SCALE GENOMIC DNA]</scope>
    <source>
        <strain evidence="2 3">3608</strain>
    </source>
</reference>
<dbReference type="PANTHER" id="PTHR35910:SF6">
    <property type="entry name" value="2EXR DOMAIN-CONTAINING PROTEIN"/>
    <property type="match status" value="1"/>
</dbReference>
<gene>
    <name evidence="2" type="ORF">HIM_04463</name>
</gene>
<dbReference type="OrthoDB" id="3557569at2759"/>
<dbReference type="InterPro" id="IPR045518">
    <property type="entry name" value="2EXR"/>
</dbReference>
<evidence type="ECO:0000313" key="2">
    <source>
        <dbReference type="EMBL" id="KJZ76007.1"/>
    </source>
</evidence>
<proteinExistence type="predicted"/>
<dbReference type="Pfam" id="PF20150">
    <property type="entry name" value="2EXR"/>
    <property type="match status" value="1"/>
</dbReference>
<name>A0A0F8A191_9HYPO</name>